<dbReference type="Proteomes" id="UP000789366">
    <property type="component" value="Unassembled WGS sequence"/>
</dbReference>
<sequence length="249" mass="27100">MSTLNKESDPDGLNDALAQLDTTQASLESNLEHLSLEALRVVCKGMGVSELGLKKKVVARLAKESRAWLGPEVAIGDPEPPVKEKSVHLQSPKVRTEGFLDELDIFQGVGDGPQQLRTTTNNFHGNFERQPVLGPDLIQNGACFKRASSWTADLDALPRSEQAQVQTQAPMFHVGNVLLAQFAPMHPYVQQMEFSQQVLNQLAVPQGQFGGIMPLPTQSVQAGPHFVQAGGQHQQQSNSNIGMPPPVRQ</sequence>
<evidence type="ECO:0000313" key="1">
    <source>
        <dbReference type="EMBL" id="CAG8588687.1"/>
    </source>
</evidence>
<protein>
    <submittedName>
        <fullName evidence="1">10923_t:CDS:1</fullName>
    </submittedName>
</protein>
<keyword evidence="2" id="KW-1185">Reference proteome</keyword>
<proteinExistence type="predicted"/>
<evidence type="ECO:0000313" key="2">
    <source>
        <dbReference type="Proteomes" id="UP000789366"/>
    </source>
</evidence>
<accession>A0ACA9MF78</accession>
<comment type="caution">
    <text evidence="1">The sequence shown here is derived from an EMBL/GenBank/DDBJ whole genome shotgun (WGS) entry which is preliminary data.</text>
</comment>
<name>A0ACA9MF78_9GLOM</name>
<dbReference type="EMBL" id="CAJVPW010008035">
    <property type="protein sequence ID" value="CAG8588687.1"/>
    <property type="molecule type" value="Genomic_DNA"/>
</dbReference>
<organism evidence="1 2">
    <name type="scientific">Cetraspora pellucida</name>
    <dbReference type="NCBI Taxonomy" id="1433469"/>
    <lineage>
        <taxon>Eukaryota</taxon>
        <taxon>Fungi</taxon>
        <taxon>Fungi incertae sedis</taxon>
        <taxon>Mucoromycota</taxon>
        <taxon>Glomeromycotina</taxon>
        <taxon>Glomeromycetes</taxon>
        <taxon>Diversisporales</taxon>
        <taxon>Gigasporaceae</taxon>
        <taxon>Cetraspora</taxon>
    </lineage>
</organism>
<gene>
    <name evidence="1" type="ORF">SPELUC_LOCUS6659</name>
</gene>
<reference evidence="1" key="1">
    <citation type="submission" date="2021-06" db="EMBL/GenBank/DDBJ databases">
        <authorList>
            <person name="Kallberg Y."/>
            <person name="Tangrot J."/>
            <person name="Rosling A."/>
        </authorList>
    </citation>
    <scope>NUCLEOTIDE SEQUENCE</scope>
    <source>
        <strain evidence="1">28 12/20/2015</strain>
    </source>
</reference>